<evidence type="ECO:0000256" key="2">
    <source>
        <dbReference type="ARBA" id="ARBA00022801"/>
    </source>
</evidence>
<name>A0A1F6T3Z9_9PROT</name>
<dbReference type="GO" id="GO:0016787">
    <property type="term" value="F:hydrolase activity"/>
    <property type="evidence" value="ECO:0007669"/>
    <property type="project" value="UniProtKB-KW"/>
</dbReference>
<dbReference type="Pfam" id="PF01844">
    <property type="entry name" value="HNH"/>
    <property type="match status" value="1"/>
</dbReference>
<dbReference type="PANTHER" id="PTHR41286:SF1">
    <property type="entry name" value="HNH NUCLEASE YAJD-RELATED"/>
    <property type="match status" value="1"/>
</dbReference>
<proteinExistence type="inferred from homology"/>
<dbReference type="GO" id="GO:0004519">
    <property type="term" value="F:endonuclease activity"/>
    <property type="evidence" value="ECO:0007669"/>
    <property type="project" value="UniProtKB-KW"/>
</dbReference>
<dbReference type="NCBIfam" id="NF008448">
    <property type="entry name" value="PRK11295.1"/>
    <property type="match status" value="1"/>
</dbReference>
<keyword evidence="7" id="KW-0255">Endonuclease</keyword>
<evidence type="ECO:0000256" key="3">
    <source>
        <dbReference type="ARBA" id="ARBA00038412"/>
    </source>
</evidence>
<dbReference type="GO" id="GO:0005829">
    <property type="term" value="C:cytosol"/>
    <property type="evidence" value="ECO:0007669"/>
    <property type="project" value="TreeGrafter"/>
</dbReference>
<dbReference type="AlphaFoldDB" id="A0A1F6T3Z9"/>
<dbReference type="InterPro" id="IPR003615">
    <property type="entry name" value="HNH_nuc"/>
</dbReference>
<dbReference type="CDD" id="cd00085">
    <property type="entry name" value="HNHc"/>
    <property type="match status" value="1"/>
</dbReference>
<evidence type="ECO:0000256" key="4">
    <source>
        <dbReference type="ARBA" id="ARBA00040194"/>
    </source>
</evidence>
<protein>
    <recommendedName>
        <fullName evidence="4">Putative HNH nuclease YajD</fullName>
    </recommendedName>
</protein>
<reference evidence="7 8" key="1">
    <citation type="journal article" date="2016" name="Nat. Commun.">
        <title>Thousands of microbial genomes shed light on interconnected biogeochemical processes in an aquifer system.</title>
        <authorList>
            <person name="Anantharaman K."/>
            <person name="Brown C.T."/>
            <person name="Hug L.A."/>
            <person name="Sharon I."/>
            <person name="Castelle C.J."/>
            <person name="Probst A.J."/>
            <person name="Thomas B.C."/>
            <person name="Singh A."/>
            <person name="Wilkins M.J."/>
            <person name="Karaoz U."/>
            <person name="Brodie E.L."/>
            <person name="Williams K.H."/>
            <person name="Hubbard S.S."/>
            <person name="Banfield J.F."/>
        </authorList>
    </citation>
    <scope>NUCLEOTIDE SEQUENCE [LARGE SCALE GENOMIC DNA]</scope>
</reference>
<dbReference type="STRING" id="1817756.A2140_07300"/>
<dbReference type="Gene3D" id="1.10.30.50">
    <property type="match status" value="1"/>
</dbReference>
<gene>
    <name evidence="7" type="ORF">A2140_07300</name>
</gene>
<evidence type="ECO:0000313" key="7">
    <source>
        <dbReference type="EMBL" id="OGI39871.1"/>
    </source>
</evidence>
<keyword evidence="2" id="KW-0378">Hydrolase</keyword>
<dbReference type="GO" id="GO:0003676">
    <property type="term" value="F:nucleic acid binding"/>
    <property type="evidence" value="ECO:0007669"/>
    <property type="project" value="InterPro"/>
</dbReference>
<comment type="similarity">
    <text evidence="3">Belongs to the HNH nuclease family.</text>
</comment>
<dbReference type="GO" id="GO:0008270">
    <property type="term" value="F:zinc ion binding"/>
    <property type="evidence" value="ECO:0007669"/>
    <property type="project" value="InterPro"/>
</dbReference>
<evidence type="ECO:0000256" key="1">
    <source>
        <dbReference type="ARBA" id="ARBA00022722"/>
    </source>
</evidence>
<evidence type="ECO:0000256" key="5">
    <source>
        <dbReference type="SAM" id="MobiDB-lite"/>
    </source>
</evidence>
<dbReference type="PANTHER" id="PTHR41286">
    <property type="entry name" value="HNH NUCLEASE YAJD-RELATED"/>
    <property type="match status" value="1"/>
</dbReference>
<comment type="caution">
    <text evidence="7">The sequence shown here is derived from an EMBL/GenBank/DDBJ whole genome shotgun (WGS) entry which is preliminary data.</text>
</comment>
<organism evidence="7 8">
    <name type="scientific">Candidatus Muproteobacteria bacterium RBG_16_62_13</name>
    <dbReference type="NCBI Taxonomy" id="1817756"/>
    <lineage>
        <taxon>Bacteria</taxon>
        <taxon>Pseudomonadati</taxon>
        <taxon>Pseudomonadota</taxon>
        <taxon>Candidatus Muproteobacteria</taxon>
    </lineage>
</organism>
<keyword evidence="1" id="KW-0540">Nuclease</keyword>
<dbReference type="SMART" id="SM00507">
    <property type="entry name" value="HNHc"/>
    <property type="match status" value="1"/>
</dbReference>
<accession>A0A1F6T3Z9</accession>
<dbReference type="EMBL" id="MFSQ01000076">
    <property type="protein sequence ID" value="OGI39871.1"/>
    <property type="molecule type" value="Genomic_DNA"/>
</dbReference>
<dbReference type="InterPro" id="IPR002711">
    <property type="entry name" value="HNH"/>
</dbReference>
<evidence type="ECO:0000259" key="6">
    <source>
        <dbReference type="SMART" id="SM00507"/>
    </source>
</evidence>
<evidence type="ECO:0000313" key="8">
    <source>
        <dbReference type="Proteomes" id="UP000178379"/>
    </source>
</evidence>
<dbReference type="Proteomes" id="UP000178379">
    <property type="component" value="Unassembled WGS sequence"/>
</dbReference>
<feature type="domain" description="HNH nuclease" evidence="6">
    <location>
        <begin position="38"/>
        <end position="93"/>
    </location>
</feature>
<feature type="region of interest" description="Disordered" evidence="5">
    <location>
        <begin position="1"/>
        <end position="20"/>
    </location>
</feature>
<sequence>MAGSHGPRRPGGGQIDHGKLDSIVAKARKGADTRMAGYREQSLRLYPWVCARCGREFTLANLHELTVHHKDHNHDNNSSDGSNWENLCLYCHDWEHQKYSQQITGEGASFGVTGATTTKAATQSPFAGLKAAMEKNRKP</sequence>